<dbReference type="Proteomes" id="UP000183945">
    <property type="component" value="Unassembled WGS sequence"/>
</dbReference>
<dbReference type="OrthoDB" id="9773582at2"/>
<dbReference type="Pfam" id="PF01569">
    <property type="entry name" value="PAP2"/>
    <property type="match status" value="1"/>
</dbReference>
<dbReference type="InterPro" id="IPR000326">
    <property type="entry name" value="PAP2/HPO"/>
</dbReference>
<evidence type="ECO:0000313" key="3">
    <source>
        <dbReference type="EMBL" id="SHG28403.1"/>
    </source>
</evidence>
<organism evidence="3 4">
    <name type="scientific">Salegentibacter echinorum</name>
    <dbReference type="NCBI Taxonomy" id="1073325"/>
    <lineage>
        <taxon>Bacteria</taxon>
        <taxon>Pseudomonadati</taxon>
        <taxon>Bacteroidota</taxon>
        <taxon>Flavobacteriia</taxon>
        <taxon>Flavobacteriales</taxon>
        <taxon>Flavobacteriaceae</taxon>
        <taxon>Salegentibacter</taxon>
    </lineage>
</organism>
<dbReference type="EMBL" id="FQVT01000008">
    <property type="protein sequence ID" value="SHG28403.1"/>
    <property type="molecule type" value="Genomic_DNA"/>
</dbReference>
<feature type="domain" description="Phosphatidic acid phosphatase type 2/haloperoxidase" evidence="2">
    <location>
        <begin position="133"/>
        <end position="246"/>
    </location>
</feature>
<dbReference type="STRING" id="1073325.SAMN05444483_10810"/>
<name>A0A1M5IKV6_SALEC</name>
<sequence length="280" mass="30993">MRNFFLFICSFFLLMSSTYSQDSILIKENTLSTWELLKYDGVSAFNGLTTTYTRPLQWKKDDFITAGAIVLGTGALYLIDDDAKKWFGTQEKNVPDVIKEFGWYFGNPQNVYAAHGALYLYGLFTKNEKIRKTGVLLLSAVSTAGLIQTISKTATGRSRPGNNEGKGKFKPFSKEGVYHSFPSGHTILSVTTAYAIAKQFDNPFVKAGIYGVGMITPLSRIWAGAHWLSDVGLSIAISVLVVETIDTYLNEERDYGKKPQNKISWKLNVGLGQVGITGSF</sequence>
<protein>
    <submittedName>
        <fullName evidence="3">Membrane-associated phospholipid phosphatase</fullName>
    </submittedName>
</protein>
<dbReference type="SMART" id="SM00014">
    <property type="entry name" value="acidPPc"/>
    <property type="match status" value="1"/>
</dbReference>
<evidence type="ECO:0000313" key="4">
    <source>
        <dbReference type="Proteomes" id="UP000183945"/>
    </source>
</evidence>
<proteinExistence type="predicted"/>
<evidence type="ECO:0000256" key="1">
    <source>
        <dbReference type="SAM" id="SignalP"/>
    </source>
</evidence>
<evidence type="ECO:0000259" key="2">
    <source>
        <dbReference type="SMART" id="SM00014"/>
    </source>
</evidence>
<gene>
    <name evidence="3" type="ORF">SAMN05444483_10810</name>
</gene>
<keyword evidence="1" id="KW-0732">Signal</keyword>
<reference evidence="4" key="1">
    <citation type="submission" date="2016-11" db="EMBL/GenBank/DDBJ databases">
        <authorList>
            <person name="Varghese N."/>
            <person name="Submissions S."/>
        </authorList>
    </citation>
    <scope>NUCLEOTIDE SEQUENCE [LARGE SCALE GENOMIC DNA]</scope>
    <source>
        <strain evidence="4">DSM 24579</strain>
    </source>
</reference>
<dbReference type="Gene3D" id="1.20.144.10">
    <property type="entry name" value="Phosphatidic acid phosphatase type 2/haloperoxidase"/>
    <property type="match status" value="1"/>
</dbReference>
<keyword evidence="4" id="KW-1185">Reference proteome</keyword>
<dbReference type="InterPro" id="IPR036938">
    <property type="entry name" value="PAP2/HPO_sf"/>
</dbReference>
<feature type="signal peptide" evidence="1">
    <location>
        <begin position="1"/>
        <end position="20"/>
    </location>
</feature>
<accession>A0A1M5IKV6</accession>
<dbReference type="AlphaFoldDB" id="A0A1M5IKV6"/>
<dbReference type="SUPFAM" id="SSF48317">
    <property type="entry name" value="Acid phosphatase/Vanadium-dependent haloperoxidase"/>
    <property type="match status" value="1"/>
</dbReference>
<feature type="chain" id="PRO_5012928803" evidence="1">
    <location>
        <begin position="21"/>
        <end position="280"/>
    </location>
</feature>